<evidence type="ECO:0000313" key="1">
    <source>
        <dbReference type="EMBL" id="MPN01679.1"/>
    </source>
</evidence>
<dbReference type="Gene3D" id="3.20.20.210">
    <property type="match status" value="1"/>
</dbReference>
<sequence>MPNYNEAAEILHKKGKLIGTHLDDNNETIMEEIASTSLDYIEAYDPVFSPSLSNAFAQFGGKAIWINWPSAWHAESAERAEQLTTELLASVKSSDKLLIAVTENMPIGRDRELFPAILNAIQRAGR</sequence>
<accession>A0A645EKN4</accession>
<organism evidence="1">
    <name type="scientific">bioreactor metagenome</name>
    <dbReference type="NCBI Taxonomy" id="1076179"/>
    <lineage>
        <taxon>unclassified sequences</taxon>
        <taxon>metagenomes</taxon>
        <taxon>ecological metagenomes</taxon>
    </lineage>
</organism>
<dbReference type="AlphaFoldDB" id="A0A645EKN4"/>
<protein>
    <submittedName>
        <fullName evidence="1">Uncharacterized protein</fullName>
    </submittedName>
</protein>
<name>A0A645EKN4_9ZZZZ</name>
<comment type="caution">
    <text evidence="1">The sequence shown here is derived from an EMBL/GenBank/DDBJ whole genome shotgun (WGS) entry which is preliminary data.</text>
</comment>
<dbReference type="InterPro" id="IPR038071">
    <property type="entry name" value="UROD/MetE-like_sf"/>
</dbReference>
<reference evidence="1" key="1">
    <citation type="submission" date="2019-08" db="EMBL/GenBank/DDBJ databases">
        <authorList>
            <person name="Kucharzyk K."/>
            <person name="Murdoch R.W."/>
            <person name="Higgins S."/>
            <person name="Loffler F."/>
        </authorList>
    </citation>
    <scope>NUCLEOTIDE SEQUENCE</scope>
</reference>
<gene>
    <name evidence="1" type="ORF">SDC9_148890</name>
</gene>
<proteinExistence type="predicted"/>
<dbReference type="EMBL" id="VSSQ01047673">
    <property type="protein sequence ID" value="MPN01679.1"/>
    <property type="molecule type" value="Genomic_DNA"/>
</dbReference>